<dbReference type="AlphaFoldDB" id="A0A9D4HY05"/>
<accession>A0A9D4HY05</accession>
<gene>
    <name evidence="1" type="ORF">DPMN_046209</name>
</gene>
<name>A0A9D4HY05_DREPO</name>
<protein>
    <submittedName>
        <fullName evidence="1">Uncharacterized protein</fullName>
    </submittedName>
</protein>
<keyword evidence="2" id="KW-1185">Reference proteome</keyword>
<dbReference type="EMBL" id="JAIWYP010000011">
    <property type="protein sequence ID" value="KAH3739555.1"/>
    <property type="molecule type" value="Genomic_DNA"/>
</dbReference>
<comment type="caution">
    <text evidence="1">The sequence shown here is derived from an EMBL/GenBank/DDBJ whole genome shotgun (WGS) entry which is preliminary data.</text>
</comment>
<organism evidence="1 2">
    <name type="scientific">Dreissena polymorpha</name>
    <name type="common">Zebra mussel</name>
    <name type="synonym">Mytilus polymorpha</name>
    <dbReference type="NCBI Taxonomy" id="45954"/>
    <lineage>
        <taxon>Eukaryota</taxon>
        <taxon>Metazoa</taxon>
        <taxon>Spiralia</taxon>
        <taxon>Lophotrochozoa</taxon>
        <taxon>Mollusca</taxon>
        <taxon>Bivalvia</taxon>
        <taxon>Autobranchia</taxon>
        <taxon>Heteroconchia</taxon>
        <taxon>Euheterodonta</taxon>
        <taxon>Imparidentia</taxon>
        <taxon>Neoheterodontei</taxon>
        <taxon>Myida</taxon>
        <taxon>Dreissenoidea</taxon>
        <taxon>Dreissenidae</taxon>
        <taxon>Dreissena</taxon>
    </lineage>
</organism>
<reference evidence="1" key="2">
    <citation type="submission" date="2020-11" db="EMBL/GenBank/DDBJ databases">
        <authorList>
            <person name="McCartney M.A."/>
            <person name="Auch B."/>
            <person name="Kono T."/>
            <person name="Mallez S."/>
            <person name="Becker A."/>
            <person name="Gohl D.M."/>
            <person name="Silverstein K.A.T."/>
            <person name="Koren S."/>
            <person name="Bechman K.B."/>
            <person name="Herman A."/>
            <person name="Abrahante J.E."/>
            <person name="Garbe J."/>
        </authorList>
    </citation>
    <scope>NUCLEOTIDE SEQUENCE</scope>
    <source>
        <strain evidence="1">Duluth1</strain>
        <tissue evidence="1">Whole animal</tissue>
    </source>
</reference>
<evidence type="ECO:0000313" key="2">
    <source>
        <dbReference type="Proteomes" id="UP000828390"/>
    </source>
</evidence>
<evidence type="ECO:0000313" key="1">
    <source>
        <dbReference type="EMBL" id="KAH3739555.1"/>
    </source>
</evidence>
<proteinExistence type="predicted"/>
<reference evidence="1" key="1">
    <citation type="journal article" date="2019" name="bioRxiv">
        <title>The Genome of the Zebra Mussel, Dreissena polymorpha: A Resource for Invasive Species Research.</title>
        <authorList>
            <person name="McCartney M.A."/>
            <person name="Auch B."/>
            <person name="Kono T."/>
            <person name="Mallez S."/>
            <person name="Zhang Y."/>
            <person name="Obille A."/>
            <person name="Becker A."/>
            <person name="Abrahante J.E."/>
            <person name="Garbe J."/>
            <person name="Badalamenti J.P."/>
            <person name="Herman A."/>
            <person name="Mangelson H."/>
            <person name="Liachko I."/>
            <person name="Sullivan S."/>
            <person name="Sone E.D."/>
            <person name="Koren S."/>
            <person name="Silverstein K.A.T."/>
            <person name="Beckman K.B."/>
            <person name="Gohl D.M."/>
        </authorList>
    </citation>
    <scope>NUCLEOTIDE SEQUENCE</scope>
    <source>
        <strain evidence="1">Duluth1</strain>
        <tissue evidence="1">Whole animal</tissue>
    </source>
</reference>
<dbReference type="Proteomes" id="UP000828390">
    <property type="component" value="Unassembled WGS sequence"/>
</dbReference>
<sequence length="33" mass="3808">MKLDIHGSRSWRRYARLVGILKVRGGMNAKLSH</sequence>